<protein>
    <submittedName>
        <fullName evidence="1">Uncharacterized protein</fullName>
    </submittedName>
</protein>
<dbReference type="EMBL" id="SKCS01000370">
    <property type="protein sequence ID" value="TNN10145.1"/>
    <property type="molecule type" value="Genomic_DNA"/>
</dbReference>
<keyword evidence="2" id="KW-1185">Reference proteome</keyword>
<dbReference type="GO" id="GO:0005615">
    <property type="term" value="C:extracellular space"/>
    <property type="evidence" value="ECO:0007669"/>
    <property type="project" value="TreeGrafter"/>
</dbReference>
<organism evidence="1 2">
    <name type="scientific">Schistosoma japonicum</name>
    <name type="common">Blood fluke</name>
    <dbReference type="NCBI Taxonomy" id="6182"/>
    <lineage>
        <taxon>Eukaryota</taxon>
        <taxon>Metazoa</taxon>
        <taxon>Spiralia</taxon>
        <taxon>Lophotrochozoa</taxon>
        <taxon>Platyhelminthes</taxon>
        <taxon>Trematoda</taxon>
        <taxon>Digenea</taxon>
        <taxon>Strigeidida</taxon>
        <taxon>Schistosomatoidea</taxon>
        <taxon>Schistosomatidae</taxon>
        <taxon>Schistosoma</taxon>
    </lineage>
</organism>
<dbReference type="GO" id="GO:0030020">
    <property type="term" value="F:extracellular matrix structural constituent conferring tensile strength"/>
    <property type="evidence" value="ECO:0007669"/>
    <property type="project" value="TreeGrafter"/>
</dbReference>
<comment type="caution">
    <text evidence="1">The sequence shown here is derived from an EMBL/GenBank/DDBJ whole genome shotgun (WGS) entry which is preliminary data.</text>
</comment>
<reference evidence="1 2" key="1">
    <citation type="submission" date="2019-03" db="EMBL/GenBank/DDBJ databases">
        <title>An improved genome assembly of the fluke Schistosoma japonicum.</title>
        <authorList>
            <person name="Hu W."/>
            <person name="Luo F."/>
            <person name="Yin M."/>
            <person name="Mo X."/>
            <person name="Sun C."/>
            <person name="Wu Q."/>
            <person name="Zhu B."/>
            <person name="Xiang M."/>
            <person name="Wang J."/>
            <person name="Wang Y."/>
            <person name="Zhang T."/>
            <person name="Xu B."/>
            <person name="Zheng H."/>
            <person name="Feng Z."/>
        </authorList>
    </citation>
    <scope>NUCLEOTIDE SEQUENCE [LARGE SCALE GENOMIC DNA]</scope>
    <source>
        <strain evidence="1">HuSjv2</strain>
        <tissue evidence="1">Worms</tissue>
    </source>
</reference>
<dbReference type="PANTHER" id="PTHR24023">
    <property type="entry name" value="COLLAGEN ALPHA"/>
    <property type="match status" value="1"/>
</dbReference>
<dbReference type="GO" id="GO:0030198">
    <property type="term" value="P:extracellular matrix organization"/>
    <property type="evidence" value="ECO:0007669"/>
    <property type="project" value="TreeGrafter"/>
</dbReference>
<evidence type="ECO:0000313" key="1">
    <source>
        <dbReference type="EMBL" id="TNN10145.1"/>
    </source>
</evidence>
<dbReference type="GO" id="GO:0031012">
    <property type="term" value="C:extracellular matrix"/>
    <property type="evidence" value="ECO:0007669"/>
    <property type="project" value="TreeGrafter"/>
</dbReference>
<dbReference type="InterPro" id="IPR050149">
    <property type="entry name" value="Collagen_superfamily"/>
</dbReference>
<dbReference type="AlphaFoldDB" id="A0A4Z2D0X0"/>
<dbReference type="STRING" id="6182.A0A4Z2D0X0"/>
<gene>
    <name evidence="1" type="ORF">EWB00_005695</name>
</gene>
<name>A0A4Z2D0X0_SCHJA</name>
<accession>A0A4Z2D0X0</accession>
<dbReference type="Proteomes" id="UP000311919">
    <property type="component" value="Unassembled WGS sequence"/>
</dbReference>
<dbReference type="PANTHER" id="PTHR24023:SF1082">
    <property type="entry name" value="COLLAGEN TRIPLE HELIX REPEAT"/>
    <property type="match status" value="1"/>
</dbReference>
<evidence type="ECO:0000313" key="2">
    <source>
        <dbReference type="Proteomes" id="UP000311919"/>
    </source>
</evidence>
<proteinExistence type="predicted"/>
<sequence length="1225" mass="121742">MITRLIKTKRVVNKFFERSVSEEQLILSNLNEKSFVETEGSSTKDQYVHHGVVVGVMGERLWRVGADAEGEALEEVESEGVCVLGGSVELECEAVAESVGEAECEGLGEGVGEMDAEYGEVVGDSVLEGEVGGDSGVVGESGVVGDSGVVGESGVVGDSGVVGESGVVGDSGVVVGVMGERLWRVGADAEGEALEEVESEGVCVLGGSVELECEAVAESVGEAECEGLGEGVGEMDAEYGEVVGDSVLEGEVGGDSGVVGESGVVGDSGVVVGVMGERLWRVGADAEGEALEEVESEGVCVLGGSVELECEAVAESVGEAECEGLGEGVGEMDAEYGEVVGDSVLEGEVGGDSGVVGESGVVGDSGVVVGVMGERLWRVGADAEGEALEEVESEGVCVLGGSVELECEAVAESVGEAECEGLGEGVGEMDAEYGEVVGDSVLEGEVGGDSGVVGESGVVGDSGVVVGVMGERLWRVGADAEGEALEEVESEGVCVLGGSVELECEAVAESVGEAECEGLGEGVGEMDAEYGEVVGDSVLEGEVGGDSGVVGESGVVGDSGVVVGVMGERLWRVGADAEGEALEEVESEGVCVLGGSVELECEAVAESVGEAECEGLGEGVGEMDAEYGEVVGDSVLEGEVGGDSGVVGESGVVGDSGVVVGVMGERLWRVGADAEGEALEEVESEGVCVLGGSVELECEAVAESVGEAECEGLGEGVGEMDAEYGEVVGDSVLEGEVGGDSGVVGESGVVGDSGVVVGVMGERLWRVGADAEGEALEEVESEGVCVLGGSVELECEAVAESVGEAECEGLGEGVGEMDAEYGEVVGDSVLEGEVGGDSGVVGESGVVGDSGVVVGVMGERLWRVGADAEGEALEEVESEGVCVLGGSVELECEAVAESVGEAECEGLGEGVGEMDAEYGEVVGDSVLEGEVGGDSGVVGESGVVGDSGVVVGVMGERLWRVGADAEGEALEEVESEGVCVLGGSVELECEAVAESVGEAECEGLGEGVGEMDAEYGEVVGDSVLEGEVGGDSGVVGESGVVGDSGVVVGVMGERLWRVGADAEGEALEEVESEGVCVLGGSVELECEAVAESVGEAECEGLGEGVGEMDAEYGEVVGDSVLEGEVGGDSGVVGESGVVGDSGVVVGVMGERLWRVGADAEGEALEEVESEGVCVLGGSVELECEAVAESVGEAECEGLGEGVGEMDAMKYRLWSKACTIVSVFFS</sequence>